<dbReference type="OrthoDB" id="5294075at2"/>
<feature type="signal peptide" evidence="4">
    <location>
        <begin position="1"/>
        <end position="32"/>
    </location>
</feature>
<dbReference type="Gene3D" id="1.25.40.10">
    <property type="entry name" value="Tetratricopeptide repeat domain"/>
    <property type="match status" value="1"/>
</dbReference>
<dbReference type="PANTHER" id="PTHR44858">
    <property type="entry name" value="TETRATRICOPEPTIDE REPEAT PROTEIN 6"/>
    <property type="match status" value="1"/>
</dbReference>
<dbReference type="Pfam" id="PF13432">
    <property type="entry name" value="TPR_16"/>
    <property type="match status" value="1"/>
</dbReference>
<dbReference type="PROSITE" id="PS50005">
    <property type="entry name" value="TPR"/>
    <property type="match status" value="1"/>
</dbReference>
<organism evidence="5 6">
    <name type="scientific">Caldimonas caldifontis</name>
    <dbReference type="NCBI Taxonomy" id="1452508"/>
    <lineage>
        <taxon>Bacteria</taxon>
        <taxon>Pseudomonadati</taxon>
        <taxon>Pseudomonadota</taxon>
        <taxon>Betaproteobacteria</taxon>
        <taxon>Burkholderiales</taxon>
        <taxon>Sphaerotilaceae</taxon>
        <taxon>Caldimonas</taxon>
    </lineage>
</organism>
<evidence type="ECO:0000313" key="5">
    <source>
        <dbReference type="EMBL" id="PPE65960.1"/>
    </source>
</evidence>
<dbReference type="PROSITE" id="PS50293">
    <property type="entry name" value="TPR_REGION"/>
    <property type="match status" value="1"/>
</dbReference>
<dbReference type="InterPro" id="IPR019734">
    <property type="entry name" value="TPR_rpt"/>
</dbReference>
<accession>A0A2S5ST94</accession>
<name>A0A2S5ST94_9BURK</name>
<keyword evidence="1" id="KW-0677">Repeat</keyword>
<dbReference type="SUPFAM" id="SSF48452">
    <property type="entry name" value="TPR-like"/>
    <property type="match status" value="1"/>
</dbReference>
<sequence length="180" mass="20258">MSAPGPRLRRPRWLHRWALVCLLALPLDAAWANDPATVQQLLREGRTADALATVDRGLKASPQDLQWRFLRGVVLTEQNKLSEAEAQFLQLVAERPDLPEVFNNLAVVYSRQDQYDKARQALEMALRLQPLNPVTHENLGDVYAKLAAQSYARALEQQPGHAGLPAKLALVRELFSPRPR</sequence>
<keyword evidence="6" id="KW-1185">Reference proteome</keyword>
<dbReference type="PANTHER" id="PTHR44858:SF1">
    <property type="entry name" value="UDP-N-ACETYLGLUCOSAMINE--PEPTIDE N-ACETYLGLUCOSAMINYLTRANSFERASE SPINDLY-RELATED"/>
    <property type="match status" value="1"/>
</dbReference>
<evidence type="ECO:0000313" key="6">
    <source>
        <dbReference type="Proteomes" id="UP000238605"/>
    </source>
</evidence>
<keyword evidence="4" id="KW-0732">Signal</keyword>
<dbReference type="Pfam" id="PF00515">
    <property type="entry name" value="TPR_1"/>
    <property type="match status" value="1"/>
</dbReference>
<evidence type="ECO:0000256" key="1">
    <source>
        <dbReference type="ARBA" id="ARBA00022737"/>
    </source>
</evidence>
<comment type="caution">
    <text evidence="5">The sequence shown here is derived from an EMBL/GenBank/DDBJ whole genome shotgun (WGS) entry which is preliminary data.</text>
</comment>
<evidence type="ECO:0000256" key="3">
    <source>
        <dbReference type="PROSITE-ProRule" id="PRU00339"/>
    </source>
</evidence>
<dbReference type="EMBL" id="PSNX01000010">
    <property type="protein sequence ID" value="PPE65960.1"/>
    <property type="molecule type" value="Genomic_DNA"/>
</dbReference>
<feature type="chain" id="PRO_5015722089" evidence="4">
    <location>
        <begin position="33"/>
        <end position="180"/>
    </location>
</feature>
<dbReference type="Proteomes" id="UP000238605">
    <property type="component" value="Unassembled WGS sequence"/>
</dbReference>
<evidence type="ECO:0000256" key="2">
    <source>
        <dbReference type="ARBA" id="ARBA00022803"/>
    </source>
</evidence>
<evidence type="ECO:0000256" key="4">
    <source>
        <dbReference type="SAM" id="SignalP"/>
    </source>
</evidence>
<proteinExistence type="predicted"/>
<keyword evidence="2 3" id="KW-0802">TPR repeat</keyword>
<gene>
    <name evidence="5" type="ORF">C1704_11730</name>
</gene>
<dbReference type="InterPro" id="IPR011990">
    <property type="entry name" value="TPR-like_helical_dom_sf"/>
</dbReference>
<reference evidence="5 6" key="1">
    <citation type="submission" date="2018-02" db="EMBL/GenBank/DDBJ databases">
        <title>Reclassifiation of [Polyangium] brachysporum DSM 7029 as Guopingzhaonella breviflexa gen. nov., sp. nov., a member of the family Comamonadaceae.</title>
        <authorList>
            <person name="Tang B."/>
        </authorList>
    </citation>
    <scope>NUCLEOTIDE SEQUENCE [LARGE SCALE GENOMIC DNA]</scope>
    <source>
        <strain evidence="5 6">BCRC 80649</strain>
    </source>
</reference>
<dbReference type="InterPro" id="IPR050498">
    <property type="entry name" value="Ycf3"/>
</dbReference>
<protein>
    <submittedName>
        <fullName evidence="5">Uncharacterized protein</fullName>
    </submittedName>
</protein>
<dbReference type="AlphaFoldDB" id="A0A2S5ST94"/>
<feature type="repeat" description="TPR" evidence="3">
    <location>
        <begin position="99"/>
        <end position="132"/>
    </location>
</feature>
<dbReference type="SMART" id="SM00028">
    <property type="entry name" value="TPR"/>
    <property type="match status" value="3"/>
</dbReference>